<dbReference type="AlphaFoldDB" id="A0A4D9CLI3"/>
<dbReference type="Proteomes" id="UP000355283">
    <property type="component" value="Unassembled WGS sequence"/>
</dbReference>
<dbReference type="InterPro" id="IPR012349">
    <property type="entry name" value="Split_barrel_FMN-bd"/>
</dbReference>
<accession>A0A4D9CLI3</accession>
<proteinExistence type="predicted"/>
<dbReference type="PANTHER" id="PTHR28243">
    <property type="entry name" value="AGL049CP"/>
    <property type="match status" value="1"/>
</dbReference>
<keyword evidence="4" id="KW-1185">Reference proteome</keyword>
<reference evidence="3 4" key="1">
    <citation type="submission" date="2019-01" db="EMBL/GenBank/DDBJ databases">
        <title>Nuclear Genome Assembly of the Microalgal Biofuel strain Nannochloropsis salina CCMP1776.</title>
        <authorList>
            <person name="Hovde B."/>
        </authorList>
    </citation>
    <scope>NUCLEOTIDE SEQUENCE [LARGE SCALE GENOMIC DNA]</scope>
    <source>
        <strain evidence="3 4">CCMP1776</strain>
    </source>
</reference>
<protein>
    <recommendedName>
        <fullName evidence="2">Pyridoxamine 5'-phosphate oxidase Alr4036 family FMN-binding domain-containing protein</fullName>
    </recommendedName>
</protein>
<evidence type="ECO:0000313" key="4">
    <source>
        <dbReference type="Proteomes" id="UP000355283"/>
    </source>
</evidence>
<name>A0A4D9CLI3_9STRA</name>
<dbReference type="UniPathway" id="UPA01068">
    <property type="reaction ID" value="UER00304"/>
</dbReference>
<sequence length="278" mass="31085">MAAATPTAGSNEGLRDLGGTCAVSKNDQCDPRVTVASASQPRWVHALNNALEANKADMHSRFVQLATITHFSFAGQETTDISENISPQGLLRPRVRWVVFRGFLNENTTTFKVITDSRSEKIKEILQNPYGEISWYFIQTREQFRLAGRCQLVTADELDPVLAVARQDQWAALSDNARKQFSWPAPGLKQDSDGISEDTRKALYNPPPVPGTSPPPETFVLLLFHPFSVDHLQLRPNPQVRTVHERVQWSINKQPDGMEIRGEGVDESDAWAARRVNP</sequence>
<dbReference type="PANTHER" id="PTHR28243:SF1">
    <property type="entry name" value="PYRIDOXAMINE 5'-PHOSPHATE OXIDASE ALR4036 FAMILY FMN-BINDING DOMAIN-CONTAINING PROTEIN"/>
    <property type="match status" value="1"/>
</dbReference>
<organism evidence="3 4">
    <name type="scientific">Nannochloropsis salina CCMP1776</name>
    <dbReference type="NCBI Taxonomy" id="1027361"/>
    <lineage>
        <taxon>Eukaryota</taxon>
        <taxon>Sar</taxon>
        <taxon>Stramenopiles</taxon>
        <taxon>Ochrophyta</taxon>
        <taxon>Eustigmatophyceae</taxon>
        <taxon>Eustigmatales</taxon>
        <taxon>Monodopsidaceae</taxon>
        <taxon>Microchloropsis</taxon>
        <taxon>Microchloropsis salina</taxon>
    </lineage>
</organism>
<dbReference type="GO" id="GO:0010181">
    <property type="term" value="F:FMN binding"/>
    <property type="evidence" value="ECO:0007669"/>
    <property type="project" value="InterPro"/>
</dbReference>
<dbReference type="EMBL" id="SDOX01000183">
    <property type="protein sequence ID" value="TFJ79952.1"/>
    <property type="molecule type" value="Genomic_DNA"/>
</dbReference>
<dbReference type="Gene3D" id="2.30.110.10">
    <property type="entry name" value="Electron Transport, Fmn-binding Protein, Chain A"/>
    <property type="match status" value="1"/>
</dbReference>
<evidence type="ECO:0000256" key="1">
    <source>
        <dbReference type="SAM" id="MobiDB-lite"/>
    </source>
</evidence>
<dbReference type="SUPFAM" id="SSF50475">
    <property type="entry name" value="FMN-binding split barrel"/>
    <property type="match status" value="1"/>
</dbReference>
<comment type="caution">
    <text evidence="3">The sequence shown here is derived from an EMBL/GenBank/DDBJ whole genome shotgun (WGS) entry which is preliminary data.</text>
</comment>
<evidence type="ECO:0000259" key="2">
    <source>
        <dbReference type="Pfam" id="PF12766"/>
    </source>
</evidence>
<dbReference type="OrthoDB" id="434253at2759"/>
<feature type="domain" description="Pyridoxamine 5'-phosphate oxidase Alr4036 family FMN-binding" evidence="2">
    <location>
        <begin position="41"/>
        <end position="153"/>
    </location>
</feature>
<evidence type="ECO:0000313" key="3">
    <source>
        <dbReference type="EMBL" id="TFJ79952.1"/>
    </source>
</evidence>
<dbReference type="InterPro" id="IPR024624">
    <property type="entry name" value="Pyridox_Oxase_Alr4036_FMN-bd"/>
</dbReference>
<gene>
    <name evidence="3" type="ORF">NSK_008510</name>
</gene>
<feature type="region of interest" description="Disordered" evidence="1">
    <location>
        <begin position="257"/>
        <end position="278"/>
    </location>
</feature>
<dbReference type="Pfam" id="PF12766">
    <property type="entry name" value="Pyridox_oxase_2"/>
    <property type="match status" value="1"/>
</dbReference>